<organism evidence="2 3">
    <name type="scientific">Enterovirga rhinocerotis</name>
    <dbReference type="NCBI Taxonomy" id="1339210"/>
    <lineage>
        <taxon>Bacteria</taxon>
        <taxon>Pseudomonadati</taxon>
        <taxon>Pseudomonadota</taxon>
        <taxon>Alphaproteobacteria</taxon>
        <taxon>Hyphomicrobiales</taxon>
        <taxon>Methylobacteriaceae</taxon>
        <taxon>Enterovirga</taxon>
    </lineage>
</organism>
<dbReference type="EMBL" id="SNZR01000011">
    <property type="protein sequence ID" value="TDR94328.1"/>
    <property type="molecule type" value="Genomic_DNA"/>
</dbReference>
<feature type="transmembrane region" description="Helical" evidence="1">
    <location>
        <begin position="7"/>
        <end position="29"/>
    </location>
</feature>
<feature type="transmembrane region" description="Helical" evidence="1">
    <location>
        <begin position="224"/>
        <end position="242"/>
    </location>
</feature>
<dbReference type="OrthoDB" id="9799199at2"/>
<protein>
    <submittedName>
        <fullName evidence="2">Phosphatidate cytidylyltransferase</fullName>
    </submittedName>
</protein>
<keyword evidence="2" id="KW-0808">Transferase</keyword>
<feature type="transmembrane region" description="Helical" evidence="1">
    <location>
        <begin position="248"/>
        <end position="268"/>
    </location>
</feature>
<sequence length="314" mass="34090">MIHDRSFLLLVGGILAFLAVASLIGWVLARRAADAASRATVENLNARIRAWWVMVAVLAGALALGWTATILLFGLLSFFALREFLSLTPTKPADHWPLLAAFYVFLPAQYVLIGWDWYGLFSVLIPVYAYLLLPILGVVRGDTEDYVLRMARIQWGVMLAVYCISHAPALLLLPIPGYEGRTPLLLVYLIVVVQLSDVMQYVFGKLFGRTKVAPRVSPSKTVEGLAGGVAAAVAIGTALYGLTPFTPLQAMGLSAVIAIMGFFGGLVLSAAKRSMGVKDWGTAIEGHGGVLDRLDSVCFAAPVFFHLTRYWFTP</sequence>
<keyword evidence="1" id="KW-0812">Transmembrane</keyword>
<keyword evidence="2" id="KW-0548">Nucleotidyltransferase</keyword>
<comment type="caution">
    <text evidence="2">The sequence shown here is derived from an EMBL/GenBank/DDBJ whole genome shotgun (WGS) entry which is preliminary data.</text>
</comment>
<feature type="transmembrane region" description="Helical" evidence="1">
    <location>
        <begin position="118"/>
        <end position="139"/>
    </location>
</feature>
<feature type="transmembrane region" description="Helical" evidence="1">
    <location>
        <begin position="93"/>
        <end position="112"/>
    </location>
</feature>
<keyword evidence="3" id="KW-1185">Reference proteome</keyword>
<keyword evidence="1" id="KW-1133">Transmembrane helix</keyword>
<feature type="transmembrane region" description="Helical" evidence="1">
    <location>
        <begin position="49"/>
        <end position="81"/>
    </location>
</feature>
<evidence type="ECO:0000313" key="2">
    <source>
        <dbReference type="EMBL" id="TDR94328.1"/>
    </source>
</evidence>
<name>A0A4R7C7F7_9HYPH</name>
<dbReference type="PANTHER" id="PTHR43535:SF1">
    <property type="entry name" value="PHOSPHATIDATE CYTIDYLYLTRANSFERASE"/>
    <property type="match status" value="1"/>
</dbReference>
<accession>A0A4R7C7F7</accession>
<dbReference type="Proteomes" id="UP000295122">
    <property type="component" value="Unassembled WGS sequence"/>
</dbReference>
<feature type="transmembrane region" description="Helical" evidence="1">
    <location>
        <begin position="151"/>
        <end position="173"/>
    </location>
</feature>
<keyword evidence="1" id="KW-0472">Membrane</keyword>
<dbReference type="GO" id="GO:0009273">
    <property type="term" value="P:peptidoglycan-based cell wall biogenesis"/>
    <property type="evidence" value="ECO:0007669"/>
    <property type="project" value="TreeGrafter"/>
</dbReference>
<feature type="transmembrane region" description="Helical" evidence="1">
    <location>
        <begin position="185"/>
        <end position="203"/>
    </location>
</feature>
<dbReference type="Pfam" id="PF01148">
    <property type="entry name" value="CTP_transf_1"/>
    <property type="match status" value="1"/>
</dbReference>
<dbReference type="GO" id="GO:0016779">
    <property type="term" value="F:nucleotidyltransferase activity"/>
    <property type="evidence" value="ECO:0007669"/>
    <property type="project" value="UniProtKB-KW"/>
</dbReference>
<evidence type="ECO:0000313" key="3">
    <source>
        <dbReference type="Proteomes" id="UP000295122"/>
    </source>
</evidence>
<gene>
    <name evidence="2" type="ORF">EV668_1613</name>
</gene>
<dbReference type="RefSeq" id="WP_133769233.1">
    <property type="nucleotide sequence ID" value="NZ_SNZR01000011.1"/>
</dbReference>
<dbReference type="AlphaFoldDB" id="A0A4R7C7F7"/>
<dbReference type="GO" id="GO:0005886">
    <property type="term" value="C:plasma membrane"/>
    <property type="evidence" value="ECO:0007669"/>
    <property type="project" value="TreeGrafter"/>
</dbReference>
<evidence type="ECO:0000256" key="1">
    <source>
        <dbReference type="SAM" id="Phobius"/>
    </source>
</evidence>
<proteinExistence type="predicted"/>
<dbReference type="PANTHER" id="PTHR43535">
    <property type="entry name" value="PHOSPHATIDATE CYTIDYLYLTRANSFERASE"/>
    <property type="match status" value="1"/>
</dbReference>
<reference evidence="2 3" key="1">
    <citation type="submission" date="2019-03" db="EMBL/GenBank/DDBJ databases">
        <title>Genomic Encyclopedia of Type Strains, Phase IV (KMG-IV): sequencing the most valuable type-strain genomes for metagenomic binning, comparative biology and taxonomic classification.</title>
        <authorList>
            <person name="Goeker M."/>
        </authorList>
    </citation>
    <scope>NUCLEOTIDE SEQUENCE [LARGE SCALE GENOMIC DNA]</scope>
    <source>
        <strain evidence="2 3">DSM 25903</strain>
    </source>
</reference>